<dbReference type="RefSeq" id="WP_102257519.1">
    <property type="nucleotide sequence ID" value="NZ_MDBP01000030.1"/>
</dbReference>
<evidence type="ECO:0000313" key="5">
    <source>
        <dbReference type="Proteomes" id="UP000308018"/>
    </source>
</evidence>
<protein>
    <submittedName>
        <fullName evidence="3">DUF3541 domain-containing protein</fullName>
    </submittedName>
</protein>
<reference evidence="4" key="1">
    <citation type="submission" date="2016-07" db="EMBL/GenBank/DDBJ databases">
        <title>Nontailed viruses are major unrecognized killers of bacteria in the ocean.</title>
        <authorList>
            <person name="Kauffman K."/>
            <person name="Hussain F."/>
            <person name="Yang J."/>
            <person name="Arevalo P."/>
            <person name="Brown J."/>
            <person name="Cutler M."/>
            <person name="Kelly L."/>
            <person name="Polz M.F."/>
        </authorList>
    </citation>
    <scope>NUCLEOTIDE SEQUENCE [LARGE SCALE GENOMIC DNA]</scope>
    <source>
        <strain evidence="4">10N.222.48.A2</strain>
    </source>
</reference>
<dbReference type="AlphaFoldDB" id="A0A2N7NMT0"/>
<name>A0A2N7NMT0_9VIBR</name>
<feature type="signal peptide" evidence="1">
    <location>
        <begin position="1"/>
        <end position="22"/>
    </location>
</feature>
<dbReference type="Pfam" id="PF12060">
    <property type="entry name" value="DUF3541"/>
    <property type="match status" value="1"/>
</dbReference>
<reference evidence="3 5" key="4">
    <citation type="submission" date="2019-04" db="EMBL/GenBank/DDBJ databases">
        <title>A reverse ecology approach based on a biological definition of microbial populations.</title>
        <authorList>
            <person name="Arevalo P."/>
            <person name="Vaninsberghe D."/>
            <person name="Elsherbini J."/>
            <person name="Gore J."/>
            <person name="Polz M."/>
        </authorList>
    </citation>
    <scope>NUCLEOTIDE SEQUENCE [LARGE SCALE GENOMIC DNA]</scope>
    <source>
        <strain evidence="3 5">10N.222.45.A8</strain>
    </source>
</reference>
<evidence type="ECO:0000313" key="4">
    <source>
        <dbReference type="Proteomes" id="UP000235579"/>
    </source>
</evidence>
<gene>
    <name evidence="2" type="ORF">BCS92_06125</name>
    <name evidence="3" type="ORF">FC057_11140</name>
</gene>
<dbReference type="EMBL" id="SYVV01000016">
    <property type="protein sequence ID" value="TKG33674.1"/>
    <property type="molecule type" value="Genomic_DNA"/>
</dbReference>
<evidence type="ECO:0000256" key="1">
    <source>
        <dbReference type="SAM" id="SignalP"/>
    </source>
</evidence>
<reference evidence="2" key="3">
    <citation type="journal article" date="2018" name="Nature">
        <title>A major lineage of non-tailed dsDNA viruses as unrecognized killers of marine bacteria.</title>
        <authorList>
            <person name="Kauffman K.M."/>
            <person name="Hussain F.A."/>
            <person name="Yang J."/>
            <person name="Arevalo P."/>
            <person name="Brown J.M."/>
            <person name="Chang W.K."/>
            <person name="VanInsberghe D."/>
            <person name="Elsherbini J."/>
            <person name="Sharma R.S."/>
            <person name="Cutler M.B."/>
            <person name="Kelly L."/>
            <person name="Polz M.F."/>
        </authorList>
    </citation>
    <scope>NUCLEOTIDE SEQUENCE</scope>
    <source>
        <strain evidence="2">10N.222.48.A2</strain>
    </source>
</reference>
<dbReference type="InterPro" id="IPR021928">
    <property type="entry name" value="DUF3541"/>
</dbReference>
<reference evidence="2" key="2">
    <citation type="submission" date="2016-07" db="EMBL/GenBank/DDBJ databases">
        <authorList>
            <person name="Wan K."/>
            <person name="Booth B."/>
            <person name="Spirohn K."/>
            <person name="Hao T."/>
            <person name="Hu Y."/>
            <person name="Calderwood M."/>
            <person name="Hill D."/>
            <person name="Mohr S."/>
            <person name="Vidal M."/>
            <person name="Celniker S."/>
            <person name="Perrimon N."/>
        </authorList>
    </citation>
    <scope>NUCLEOTIDE SEQUENCE</scope>
    <source>
        <strain evidence="2">10N.222.48.A2</strain>
    </source>
</reference>
<evidence type="ECO:0000313" key="3">
    <source>
        <dbReference type="EMBL" id="TKG33674.1"/>
    </source>
</evidence>
<sequence>MKLKTLTLCTLLSISVAVAVHAQATSDTLTAFDTQQTVTIQEPVNIHATIVPNVQSQAGVLDSREQSFKQSADLIRTTYESQLYTLPAFKEGHYGLRMYRQTLDDKYSAAVWSDMARVASKLSRLSNDVHTMEQIVLYSEKRVASYVGDSDERSVRRYNITKHMPEYLYLGVDLLGSMARANEYGLEHKNDVKLREIIRRYDFSRYVTNEDMVKAWAAQLANQVYWLRQLGEQDVVDEFVDTFKKAYPDDNDKKLSSQQYGNKIYGMTHVIFGDSEYYQHQVSEQEHQWVYDYFRENIDTILLRAKEDVIAEVGLTFLLAGLENDPVVEKTRLAIQASIDKTKGMIPSVTGDFDLKYGEHRNVLAIMLLDWQQVNEAPTYEGNPKVFTNIPYGLVENQPLKH</sequence>
<comment type="caution">
    <text evidence="2">The sequence shown here is derived from an EMBL/GenBank/DDBJ whole genome shotgun (WGS) entry which is preliminary data.</text>
</comment>
<accession>A0A2N7NMT0</accession>
<keyword evidence="1" id="KW-0732">Signal</keyword>
<organism evidence="2 4">
    <name type="scientific">Vibrio tasmaniensis</name>
    <dbReference type="NCBI Taxonomy" id="212663"/>
    <lineage>
        <taxon>Bacteria</taxon>
        <taxon>Pseudomonadati</taxon>
        <taxon>Pseudomonadota</taxon>
        <taxon>Gammaproteobacteria</taxon>
        <taxon>Vibrionales</taxon>
        <taxon>Vibrionaceae</taxon>
        <taxon>Vibrio</taxon>
    </lineage>
</organism>
<feature type="chain" id="PRO_5030054336" evidence="1">
    <location>
        <begin position="23"/>
        <end position="402"/>
    </location>
</feature>
<dbReference type="Proteomes" id="UP000308018">
    <property type="component" value="Unassembled WGS sequence"/>
</dbReference>
<evidence type="ECO:0000313" key="2">
    <source>
        <dbReference type="EMBL" id="PMP17270.1"/>
    </source>
</evidence>
<dbReference type="EMBL" id="MDBP01000030">
    <property type="protein sequence ID" value="PMP17270.1"/>
    <property type="molecule type" value="Genomic_DNA"/>
</dbReference>
<proteinExistence type="predicted"/>
<dbReference type="Proteomes" id="UP000235579">
    <property type="component" value="Unassembled WGS sequence"/>
</dbReference>